<dbReference type="SUPFAM" id="SSF56112">
    <property type="entry name" value="Protein kinase-like (PK-like)"/>
    <property type="match status" value="1"/>
</dbReference>
<keyword evidence="3 7" id="KW-0418">Kinase</keyword>
<comment type="caution">
    <text evidence="7">The sequence shown here is derived from an EMBL/GenBank/DDBJ whole genome shotgun (WGS) entry which is preliminary data.</text>
</comment>
<dbReference type="GO" id="GO:0004674">
    <property type="term" value="F:protein serine/threonine kinase activity"/>
    <property type="evidence" value="ECO:0007669"/>
    <property type="project" value="TreeGrafter"/>
</dbReference>
<dbReference type="AlphaFoldDB" id="A0AAD7IN46"/>
<dbReference type="InterPro" id="IPR051681">
    <property type="entry name" value="Ser/Thr_Kinases-Pseudokinases"/>
</dbReference>
<keyword evidence="1" id="KW-0808">Transferase</keyword>
<evidence type="ECO:0000313" key="7">
    <source>
        <dbReference type="EMBL" id="KAJ7745594.1"/>
    </source>
</evidence>
<dbReference type="Gene3D" id="1.10.510.10">
    <property type="entry name" value="Transferase(Phosphotransferase) domain 1"/>
    <property type="match status" value="1"/>
</dbReference>
<feature type="domain" description="Protein kinase" evidence="6">
    <location>
        <begin position="1"/>
        <end position="238"/>
    </location>
</feature>
<dbReference type="PANTHER" id="PTHR44329">
    <property type="entry name" value="SERINE/THREONINE-PROTEIN KINASE TNNI3K-RELATED"/>
    <property type="match status" value="1"/>
</dbReference>
<accession>A0AAD7IN46</accession>
<protein>
    <submittedName>
        <fullName evidence="7">Kinase-like domain-containing protein</fullName>
    </submittedName>
</protein>
<gene>
    <name evidence="7" type="ORF">DFH07DRAFT_869664</name>
</gene>
<keyword evidence="8" id="KW-1185">Reference proteome</keyword>
<dbReference type="GO" id="GO:0005524">
    <property type="term" value="F:ATP binding"/>
    <property type="evidence" value="ECO:0007669"/>
    <property type="project" value="UniProtKB-KW"/>
</dbReference>
<evidence type="ECO:0000256" key="4">
    <source>
        <dbReference type="ARBA" id="ARBA00022840"/>
    </source>
</evidence>
<dbReference type="EMBL" id="JARJLG010000102">
    <property type="protein sequence ID" value="KAJ7745594.1"/>
    <property type="molecule type" value="Genomic_DNA"/>
</dbReference>
<reference evidence="7" key="1">
    <citation type="submission" date="2023-03" db="EMBL/GenBank/DDBJ databases">
        <title>Massive genome expansion in bonnet fungi (Mycena s.s.) driven by repeated elements and novel gene families across ecological guilds.</title>
        <authorList>
            <consortium name="Lawrence Berkeley National Laboratory"/>
            <person name="Harder C.B."/>
            <person name="Miyauchi S."/>
            <person name="Viragh M."/>
            <person name="Kuo A."/>
            <person name="Thoen E."/>
            <person name="Andreopoulos B."/>
            <person name="Lu D."/>
            <person name="Skrede I."/>
            <person name="Drula E."/>
            <person name="Henrissat B."/>
            <person name="Morin E."/>
            <person name="Kohler A."/>
            <person name="Barry K."/>
            <person name="LaButti K."/>
            <person name="Morin E."/>
            <person name="Salamov A."/>
            <person name="Lipzen A."/>
            <person name="Mereny Z."/>
            <person name="Hegedus B."/>
            <person name="Baldrian P."/>
            <person name="Stursova M."/>
            <person name="Weitz H."/>
            <person name="Taylor A."/>
            <person name="Grigoriev I.V."/>
            <person name="Nagy L.G."/>
            <person name="Martin F."/>
            <person name="Kauserud H."/>
        </authorList>
    </citation>
    <scope>NUCLEOTIDE SEQUENCE</scope>
    <source>
        <strain evidence="7">CBHHK188m</strain>
    </source>
</reference>
<dbReference type="PROSITE" id="PS50011">
    <property type="entry name" value="PROTEIN_KINASE_DOM"/>
    <property type="match status" value="1"/>
</dbReference>
<dbReference type="InterPro" id="IPR000719">
    <property type="entry name" value="Prot_kinase_dom"/>
</dbReference>
<dbReference type="PANTHER" id="PTHR44329:SF288">
    <property type="entry name" value="MITOGEN-ACTIVATED PROTEIN KINASE KINASE KINASE 20"/>
    <property type="match status" value="1"/>
</dbReference>
<name>A0AAD7IN46_9AGAR</name>
<evidence type="ECO:0000256" key="5">
    <source>
        <dbReference type="SAM" id="MobiDB-lite"/>
    </source>
</evidence>
<keyword evidence="2" id="KW-0547">Nucleotide-binding</keyword>
<sequence length="266" mass="29523">MYRGTPVALKRLSISPTAELQDQRRVWIVSNKTLKNKFILPLLGIDRDTFKPYFAMVSPWMEQGNAFNYIRKNGTHFLFEAAQGLAYLHSMNSVHGYLRGANILITNDIHACLADFGLTVFSDTTETTNTSTSNRAGNVRWMAPELIDPQRDVYALACVCIELYTVAPPFTGLTDGSVILQVITGKRPSRPGEPLSDELWDRMSECWAEDAKTRPSVEAVVRILEKLCSVEESTHRWSLDVVTAESGSQKGSPHKGSAETGVSHSS</sequence>
<dbReference type="InterPro" id="IPR011009">
    <property type="entry name" value="Kinase-like_dom_sf"/>
</dbReference>
<evidence type="ECO:0000259" key="6">
    <source>
        <dbReference type="PROSITE" id="PS50011"/>
    </source>
</evidence>
<dbReference type="Pfam" id="PF07714">
    <property type="entry name" value="PK_Tyr_Ser-Thr"/>
    <property type="match status" value="1"/>
</dbReference>
<evidence type="ECO:0000256" key="2">
    <source>
        <dbReference type="ARBA" id="ARBA00022741"/>
    </source>
</evidence>
<evidence type="ECO:0000313" key="8">
    <source>
        <dbReference type="Proteomes" id="UP001215280"/>
    </source>
</evidence>
<proteinExistence type="predicted"/>
<keyword evidence="4" id="KW-0067">ATP-binding</keyword>
<dbReference type="Proteomes" id="UP001215280">
    <property type="component" value="Unassembled WGS sequence"/>
</dbReference>
<dbReference type="InterPro" id="IPR001245">
    <property type="entry name" value="Ser-Thr/Tyr_kinase_cat_dom"/>
</dbReference>
<evidence type="ECO:0000256" key="1">
    <source>
        <dbReference type="ARBA" id="ARBA00022679"/>
    </source>
</evidence>
<evidence type="ECO:0000256" key="3">
    <source>
        <dbReference type="ARBA" id="ARBA00022777"/>
    </source>
</evidence>
<feature type="region of interest" description="Disordered" evidence="5">
    <location>
        <begin position="241"/>
        <end position="266"/>
    </location>
</feature>
<organism evidence="7 8">
    <name type="scientific">Mycena maculata</name>
    <dbReference type="NCBI Taxonomy" id="230809"/>
    <lineage>
        <taxon>Eukaryota</taxon>
        <taxon>Fungi</taxon>
        <taxon>Dikarya</taxon>
        <taxon>Basidiomycota</taxon>
        <taxon>Agaricomycotina</taxon>
        <taxon>Agaricomycetes</taxon>
        <taxon>Agaricomycetidae</taxon>
        <taxon>Agaricales</taxon>
        <taxon>Marasmiineae</taxon>
        <taxon>Mycenaceae</taxon>
        <taxon>Mycena</taxon>
    </lineage>
</organism>